<proteinExistence type="predicted"/>
<comment type="caution">
    <text evidence="3">The sequence shown here is derived from an EMBL/GenBank/DDBJ whole genome shotgun (WGS) entry which is preliminary data.</text>
</comment>
<feature type="transmembrane region" description="Helical" evidence="2">
    <location>
        <begin position="117"/>
        <end position="144"/>
    </location>
</feature>
<keyword evidence="2" id="KW-0472">Membrane</keyword>
<dbReference type="Proteomes" id="UP001314263">
    <property type="component" value="Unassembled WGS sequence"/>
</dbReference>
<keyword evidence="4" id="KW-1185">Reference proteome</keyword>
<dbReference type="Pfam" id="PF20479">
    <property type="entry name" value="TMEM128"/>
    <property type="match status" value="1"/>
</dbReference>
<protein>
    <recommendedName>
        <fullName evidence="5">Transmembrane protein</fullName>
    </recommendedName>
</protein>
<feature type="transmembrane region" description="Helical" evidence="2">
    <location>
        <begin position="43"/>
        <end position="63"/>
    </location>
</feature>
<dbReference type="InterPro" id="IPR033579">
    <property type="entry name" value="TMEM128"/>
</dbReference>
<feature type="compositionally biased region" description="Polar residues" evidence="1">
    <location>
        <begin position="9"/>
        <end position="25"/>
    </location>
</feature>
<gene>
    <name evidence="3" type="ORF">CVIRNUC_004847</name>
</gene>
<evidence type="ECO:0000313" key="3">
    <source>
        <dbReference type="EMBL" id="CAK0779769.1"/>
    </source>
</evidence>
<keyword evidence="2" id="KW-1133">Transmembrane helix</keyword>
<dbReference type="AlphaFoldDB" id="A0AAV1I6W3"/>
<dbReference type="PANTHER" id="PTHR31134:SF1">
    <property type="entry name" value="TRANSMEMBRANE PROTEIN 128"/>
    <property type="match status" value="1"/>
</dbReference>
<evidence type="ECO:0000313" key="4">
    <source>
        <dbReference type="Proteomes" id="UP001314263"/>
    </source>
</evidence>
<evidence type="ECO:0008006" key="5">
    <source>
        <dbReference type="Google" id="ProtNLM"/>
    </source>
</evidence>
<feature type="transmembrane region" description="Helical" evidence="2">
    <location>
        <begin position="150"/>
        <end position="173"/>
    </location>
</feature>
<reference evidence="3 4" key="1">
    <citation type="submission" date="2023-10" db="EMBL/GenBank/DDBJ databases">
        <authorList>
            <person name="Maclean D."/>
            <person name="Macfadyen A."/>
        </authorList>
    </citation>
    <scope>NUCLEOTIDE SEQUENCE [LARGE SCALE GENOMIC DNA]</scope>
</reference>
<feature type="transmembrane region" description="Helical" evidence="2">
    <location>
        <begin position="83"/>
        <end position="105"/>
    </location>
</feature>
<evidence type="ECO:0000256" key="2">
    <source>
        <dbReference type="SAM" id="Phobius"/>
    </source>
</evidence>
<feature type="region of interest" description="Disordered" evidence="1">
    <location>
        <begin position="1"/>
        <end position="37"/>
    </location>
</feature>
<dbReference type="PANTHER" id="PTHR31134">
    <property type="entry name" value="TRANSMEMBRANE PROTEIN 128"/>
    <property type="match status" value="1"/>
</dbReference>
<sequence length="179" mass="20016">MGNKKGSAHQAQNGSTSGLTSPNKSSKSKQKAKGPERSWKRRVWTKLEASLWIIGAAFFLYRGDGIYNLPDVIRLDDNVDRRWLYTGTVFLALHFLVFLYLRLWLQWYRGIEDWVKAAPVAIPLSIACLLSGGIMLAVALWVPLGYVSPVAVAVCLMGAVVSPHLLPSWLFFIGRRAKQ</sequence>
<dbReference type="EMBL" id="CAUYUE010000006">
    <property type="protein sequence ID" value="CAK0779769.1"/>
    <property type="molecule type" value="Genomic_DNA"/>
</dbReference>
<keyword evidence="2" id="KW-0812">Transmembrane</keyword>
<evidence type="ECO:0000256" key="1">
    <source>
        <dbReference type="SAM" id="MobiDB-lite"/>
    </source>
</evidence>
<name>A0AAV1I6W3_9CHLO</name>
<accession>A0AAV1I6W3</accession>
<organism evidence="3 4">
    <name type="scientific">Coccomyxa viridis</name>
    <dbReference type="NCBI Taxonomy" id="1274662"/>
    <lineage>
        <taxon>Eukaryota</taxon>
        <taxon>Viridiplantae</taxon>
        <taxon>Chlorophyta</taxon>
        <taxon>core chlorophytes</taxon>
        <taxon>Trebouxiophyceae</taxon>
        <taxon>Trebouxiophyceae incertae sedis</taxon>
        <taxon>Coccomyxaceae</taxon>
        <taxon>Coccomyxa</taxon>
    </lineage>
</organism>